<proteinExistence type="predicted"/>
<organism evidence="1 2">
    <name type="scientific">Nitrospirillum amazonense</name>
    <dbReference type="NCBI Taxonomy" id="28077"/>
    <lineage>
        <taxon>Bacteria</taxon>
        <taxon>Pseudomonadati</taxon>
        <taxon>Pseudomonadota</taxon>
        <taxon>Alphaproteobacteria</taxon>
        <taxon>Rhodospirillales</taxon>
        <taxon>Azospirillaceae</taxon>
        <taxon>Nitrospirillum</taxon>
    </lineage>
</organism>
<protein>
    <recommendedName>
        <fullName evidence="3">Lipoprotein</fullName>
    </recommendedName>
</protein>
<dbReference type="OrthoDB" id="7353978at2"/>
<dbReference type="Proteomes" id="UP000319859">
    <property type="component" value="Unassembled WGS sequence"/>
</dbReference>
<comment type="caution">
    <text evidence="1">The sequence shown here is derived from an EMBL/GenBank/DDBJ whole genome shotgun (WGS) entry which is preliminary data.</text>
</comment>
<evidence type="ECO:0008006" key="3">
    <source>
        <dbReference type="Google" id="ProtNLM"/>
    </source>
</evidence>
<dbReference type="RefSeq" id="WP_145748749.1">
    <property type="nucleotide sequence ID" value="NZ_VITN01000002.1"/>
</dbReference>
<evidence type="ECO:0000313" key="2">
    <source>
        <dbReference type="Proteomes" id="UP000319859"/>
    </source>
</evidence>
<sequence length="162" mass="17374">MRHGMKMGAVLALAAGLAVGGCSGDDPMGPGPDQKMLQAACALDLHTTRPTGTDVLTMYRIELPLTPVDVRRVESTVLADGRDTYYVRAKFNGQVCIGGDVTLVSLAGGKVHVHYEIADLAHLDMMGKPIFVRLTLDDTFDYTPGQIVNRTAGGNHYGFLLK</sequence>
<gene>
    <name evidence="1" type="ORF">FBZ89_102313</name>
</gene>
<evidence type="ECO:0000313" key="1">
    <source>
        <dbReference type="EMBL" id="TWB23557.1"/>
    </source>
</evidence>
<accession>A0A560FPM8</accession>
<dbReference type="AlphaFoldDB" id="A0A560FPM8"/>
<reference evidence="1 2" key="1">
    <citation type="submission" date="2019-06" db="EMBL/GenBank/DDBJ databases">
        <title>Genomic Encyclopedia of Type Strains, Phase IV (KMG-V): Genome sequencing to study the core and pangenomes of soil and plant-associated prokaryotes.</title>
        <authorList>
            <person name="Whitman W."/>
        </authorList>
    </citation>
    <scope>NUCLEOTIDE SEQUENCE [LARGE SCALE GENOMIC DNA]</scope>
    <source>
        <strain evidence="1 2">BR 11880</strain>
    </source>
</reference>
<dbReference type="PROSITE" id="PS51257">
    <property type="entry name" value="PROKAR_LIPOPROTEIN"/>
    <property type="match status" value="1"/>
</dbReference>
<name>A0A560FPM8_9PROT</name>
<dbReference type="EMBL" id="VITN01000002">
    <property type="protein sequence ID" value="TWB23557.1"/>
    <property type="molecule type" value="Genomic_DNA"/>
</dbReference>